<evidence type="ECO:0000313" key="2">
    <source>
        <dbReference type="Proteomes" id="UP000003836"/>
    </source>
</evidence>
<reference evidence="1 2" key="1">
    <citation type="journal article" date="2012" name="Int. J. Syst. Evol. Microbiol.">
        <title>Vibrio caribbeanicus sp. nov., isolated from the marine sponge Scleritoderma cyanea.</title>
        <authorList>
            <person name="Hoffmann M."/>
            <person name="Monday S.R."/>
            <person name="Allard M.W."/>
            <person name="Strain E.A."/>
            <person name="Whittaker P."/>
            <person name="Naum M."/>
            <person name="McCarthy P.J."/>
            <person name="Lopez J.V."/>
            <person name="Fischer M."/>
            <person name="Brown E.W."/>
        </authorList>
    </citation>
    <scope>NUCLEOTIDE SEQUENCE [LARGE SCALE GENOMIC DNA]</scope>
    <source>
        <strain evidence="1 2">ATCC 19109</strain>
    </source>
</reference>
<accession>A0ABP2LRU3</accession>
<gene>
    <name evidence="1" type="ORF">VITU9109_19020</name>
</gene>
<dbReference type="EMBL" id="AFWI01000002">
    <property type="protein sequence ID" value="EGU59076.1"/>
    <property type="molecule type" value="Genomic_DNA"/>
</dbReference>
<organism evidence="1 2">
    <name type="scientific">Vibrio tubiashii ATCC 19109</name>
    <dbReference type="NCBI Taxonomy" id="1051646"/>
    <lineage>
        <taxon>Bacteria</taxon>
        <taxon>Pseudomonadati</taxon>
        <taxon>Pseudomonadota</taxon>
        <taxon>Gammaproteobacteria</taxon>
        <taxon>Vibrionales</taxon>
        <taxon>Vibrionaceae</taxon>
        <taxon>Vibrio</taxon>
        <taxon>Vibrio oreintalis group</taxon>
    </lineage>
</organism>
<keyword evidence="2" id="KW-1185">Reference proteome</keyword>
<comment type="caution">
    <text evidence="1">The sequence shown here is derived from an EMBL/GenBank/DDBJ whole genome shotgun (WGS) entry which is preliminary data.</text>
</comment>
<evidence type="ECO:0000313" key="1">
    <source>
        <dbReference type="EMBL" id="EGU59076.1"/>
    </source>
</evidence>
<proteinExistence type="predicted"/>
<name>A0ABP2LRU3_9VIBR</name>
<sequence length="74" mass="8429">MVQSAIQFDQLTMFVAPVDEILELFGVKLASIGRNQRGALFMDAKTVPADIERQITAGFNVEQLFREWIDRRDA</sequence>
<protein>
    <submittedName>
        <fullName evidence="1">Uncharacterized protein</fullName>
    </submittedName>
</protein>
<dbReference type="Proteomes" id="UP000003836">
    <property type="component" value="Unassembled WGS sequence"/>
</dbReference>